<accession>A0A2S5B6Q1</accession>
<evidence type="ECO:0000256" key="2">
    <source>
        <dbReference type="SAM" id="MobiDB-lite"/>
    </source>
</evidence>
<gene>
    <name evidence="4" type="ORF">BMF94_4290</name>
</gene>
<dbReference type="InterPro" id="IPR035929">
    <property type="entry name" value="CoaB-like_sf"/>
</dbReference>
<dbReference type="InterPro" id="IPR007085">
    <property type="entry name" value="DNA/pantothenate-metab_flavo_C"/>
</dbReference>
<evidence type="ECO:0000313" key="5">
    <source>
        <dbReference type="Proteomes" id="UP000237144"/>
    </source>
</evidence>
<comment type="similarity">
    <text evidence="1">Belongs to the PPC synthetase family.</text>
</comment>
<dbReference type="AlphaFoldDB" id="A0A2S5B6Q1"/>
<dbReference type="EMBL" id="PJQD01000048">
    <property type="protein sequence ID" value="POY72464.1"/>
    <property type="molecule type" value="Genomic_DNA"/>
</dbReference>
<dbReference type="Gene3D" id="3.40.50.10300">
    <property type="entry name" value="CoaB-like"/>
    <property type="match status" value="1"/>
</dbReference>
<dbReference type="SUPFAM" id="SSF102645">
    <property type="entry name" value="CoaB-like"/>
    <property type="match status" value="2"/>
</dbReference>
<dbReference type="GO" id="GO:0015937">
    <property type="term" value="P:coenzyme A biosynthetic process"/>
    <property type="evidence" value="ECO:0007669"/>
    <property type="project" value="UniProtKB-ARBA"/>
</dbReference>
<evidence type="ECO:0000313" key="4">
    <source>
        <dbReference type="EMBL" id="POY72464.1"/>
    </source>
</evidence>
<organism evidence="4 5">
    <name type="scientific">Rhodotorula taiwanensis</name>
    <dbReference type="NCBI Taxonomy" id="741276"/>
    <lineage>
        <taxon>Eukaryota</taxon>
        <taxon>Fungi</taxon>
        <taxon>Dikarya</taxon>
        <taxon>Basidiomycota</taxon>
        <taxon>Pucciniomycotina</taxon>
        <taxon>Microbotryomycetes</taxon>
        <taxon>Sporidiobolales</taxon>
        <taxon>Sporidiobolaceae</taxon>
        <taxon>Rhodotorula</taxon>
    </lineage>
</organism>
<feature type="region of interest" description="Disordered" evidence="2">
    <location>
        <begin position="184"/>
        <end position="248"/>
    </location>
</feature>
<sequence length="454" mass="50763">MGESRTFSAEEFFAQQPPPKDLDRHLDEVGRFVEANLAKGRKVVLITVSLAEPPNYSHGSMCDMEEAYESSARPTRRDRGLTEDRSTVTRWGSPKPQQTGLQLVQGGRADSGGTTVPLEHNVVRFLDNFSAGTRGAASAEHFLRTGRYAVIFLHRQHSLQPFSRHYSHSTNPFLDLLDIVDEPDASRRTEPGAPAHEQDGNDQHLFPRIPPMHSPPTSPSLQHRTLPDFGNALSAEAQPPNGPTIQIQPPHLAPMLSLLKSYKLVKSLNLLHSIHFTTVSDYLWLLRGISRVMSQTKDQQGHPLGKRGMYYLAAAVSDFFIPYTRMSEHKIQSGKGSLVIEMDQVPKVLKTMVDEWAEQGFIVSFKLETDPAILIPKARVAIERYGHQIVVGNLLTTRKHEVVFVTKDEENWLRIPQAAPMAADGANHEIEEDIIEHLTQLHEKWADGAALSVK</sequence>
<feature type="compositionally biased region" description="Basic and acidic residues" evidence="2">
    <location>
        <begin position="75"/>
        <end position="87"/>
    </location>
</feature>
<dbReference type="GO" id="GO:0003824">
    <property type="term" value="F:catalytic activity"/>
    <property type="evidence" value="ECO:0007669"/>
    <property type="project" value="UniProtKB-ARBA"/>
</dbReference>
<comment type="caution">
    <text evidence="4">The sequence shown here is derived from an EMBL/GenBank/DDBJ whole genome shotgun (WGS) entry which is preliminary data.</text>
</comment>
<feature type="compositionally biased region" description="Basic and acidic residues" evidence="2">
    <location>
        <begin position="184"/>
        <end position="202"/>
    </location>
</feature>
<dbReference type="STRING" id="741276.A0A2S5B6Q1"/>
<feature type="region of interest" description="Disordered" evidence="2">
    <location>
        <begin position="69"/>
        <end position="100"/>
    </location>
</feature>
<evidence type="ECO:0000256" key="1">
    <source>
        <dbReference type="ARBA" id="ARBA00005703"/>
    </source>
</evidence>
<protein>
    <recommendedName>
        <fullName evidence="3">DNA/pantothenate metabolism flavoprotein C-terminal domain-containing protein</fullName>
    </recommendedName>
</protein>
<dbReference type="Pfam" id="PF04127">
    <property type="entry name" value="DFP"/>
    <property type="match status" value="1"/>
</dbReference>
<dbReference type="PANTHER" id="PTHR12290">
    <property type="entry name" value="CORNICHON-RELATED"/>
    <property type="match status" value="1"/>
</dbReference>
<feature type="domain" description="DNA/pantothenate metabolism flavoprotein C-terminal" evidence="3">
    <location>
        <begin position="309"/>
        <end position="413"/>
    </location>
</feature>
<keyword evidence="5" id="KW-1185">Reference proteome</keyword>
<reference evidence="4 5" key="1">
    <citation type="journal article" date="2018" name="Front. Microbiol.">
        <title>Prospects for Fungal Bioremediation of Acidic Radioactive Waste Sites: Characterization and Genome Sequence of Rhodotorula taiwanensis MD1149.</title>
        <authorList>
            <person name="Tkavc R."/>
            <person name="Matrosova V.Y."/>
            <person name="Grichenko O.E."/>
            <person name="Gostincar C."/>
            <person name="Volpe R.P."/>
            <person name="Klimenkova P."/>
            <person name="Gaidamakova E.K."/>
            <person name="Zhou C.E."/>
            <person name="Stewart B.J."/>
            <person name="Lyman M.G."/>
            <person name="Malfatti S.A."/>
            <person name="Rubinfeld B."/>
            <person name="Courtot M."/>
            <person name="Singh J."/>
            <person name="Dalgard C.L."/>
            <person name="Hamilton T."/>
            <person name="Frey K.G."/>
            <person name="Gunde-Cimerman N."/>
            <person name="Dugan L."/>
            <person name="Daly M.J."/>
        </authorList>
    </citation>
    <scope>NUCLEOTIDE SEQUENCE [LARGE SCALE GENOMIC DNA]</scope>
    <source>
        <strain evidence="4 5">MD1149</strain>
    </source>
</reference>
<name>A0A2S5B6Q1_9BASI</name>
<proteinExistence type="inferred from homology"/>
<dbReference type="Proteomes" id="UP000237144">
    <property type="component" value="Unassembled WGS sequence"/>
</dbReference>
<evidence type="ECO:0000259" key="3">
    <source>
        <dbReference type="Pfam" id="PF04127"/>
    </source>
</evidence>
<feature type="compositionally biased region" description="Pro residues" evidence="2">
    <location>
        <begin position="208"/>
        <end position="218"/>
    </location>
</feature>
<dbReference type="OrthoDB" id="70224at2759"/>